<gene>
    <name evidence="8" type="ORF">SAMN05443144_1235</name>
</gene>
<comment type="subcellular location">
    <subcellularLocation>
        <location evidence="1">Cell membrane</location>
    </subcellularLocation>
</comment>
<dbReference type="InterPro" id="IPR001173">
    <property type="entry name" value="Glyco_trans_2-like"/>
</dbReference>
<dbReference type="OrthoDB" id="9810303at2"/>
<dbReference type="CDD" id="cd02522">
    <property type="entry name" value="GT_2_like_a"/>
    <property type="match status" value="1"/>
</dbReference>
<keyword evidence="6" id="KW-1133">Transmembrane helix</keyword>
<keyword evidence="4 8" id="KW-0808">Transferase</keyword>
<evidence type="ECO:0000256" key="2">
    <source>
        <dbReference type="ARBA" id="ARBA00022475"/>
    </source>
</evidence>
<dbReference type="InterPro" id="IPR026461">
    <property type="entry name" value="Trfase_2_rSAM/seldom_assoc"/>
</dbReference>
<keyword evidence="5 6" id="KW-0472">Membrane</keyword>
<dbReference type="PANTHER" id="PTHR43646">
    <property type="entry name" value="GLYCOSYLTRANSFERASE"/>
    <property type="match status" value="1"/>
</dbReference>
<evidence type="ECO:0000313" key="9">
    <source>
        <dbReference type="Proteomes" id="UP000184041"/>
    </source>
</evidence>
<dbReference type="PANTHER" id="PTHR43646:SF2">
    <property type="entry name" value="GLYCOSYLTRANSFERASE 2-LIKE DOMAIN-CONTAINING PROTEIN"/>
    <property type="match status" value="1"/>
</dbReference>
<evidence type="ECO:0000256" key="6">
    <source>
        <dbReference type="SAM" id="Phobius"/>
    </source>
</evidence>
<dbReference type="GO" id="GO:0005886">
    <property type="term" value="C:plasma membrane"/>
    <property type="evidence" value="ECO:0007669"/>
    <property type="project" value="UniProtKB-SubCell"/>
</dbReference>
<feature type="transmembrane region" description="Helical" evidence="6">
    <location>
        <begin position="196"/>
        <end position="213"/>
    </location>
</feature>
<reference evidence="8 9" key="1">
    <citation type="submission" date="2016-11" db="EMBL/GenBank/DDBJ databases">
        <authorList>
            <person name="Jaros S."/>
            <person name="Januszkiewicz K."/>
            <person name="Wedrychowicz H."/>
        </authorList>
    </citation>
    <scope>NUCLEOTIDE SEQUENCE [LARGE SCALE GENOMIC DNA]</scope>
    <source>
        <strain evidence="8 9">DSM 21986</strain>
    </source>
</reference>
<name>A0A1M5ID16_9BACT</name>
<dbReference type="InterPro" id="IPR029044">
    <property type="entry name" value="Nucleotide-diphossugar_trans"/>
</dbReference>
<keyword evidence="2" id="KW-1003">Cell membrane</keyword>
<evidence type="ECO:0000256" key="3">
    <source>
        <dbReference type="ARBA" id="ARBA00022676"/>
    </source>
</evidence>
<evidence type="ECO:0000256" key="1">
    <source>
        <dbReference type="ARBA" id="ARBA00004236"/>
    </source>
</evidence>
<dbReference type="Proteomes" id="UP000184041">
    <property type="component" value="Unassembled WGS sequence"/>
</dbReference>
<dbReference type="EMBL" id="FQUS01000023">
    <property type="protein sequence ID" value="SHG26151.1"/>
    <property type="molecule type" value="Genomic_DNA"/>
</dbReference>
<protein>
    <submittedName>
        <fullName evidence="8">Transferase 2, rSAM/selenodomain-associated</fullName>
    </submittedName>
</protein>
<dbReference type="GO" id="GO:0016757">
    <property type="term" value="F:glycosyltransferase activity"/>
    <property type="evidence" value="ECO:0007669"/>
    <property type="project" value="UniProtKB-KW"/>
</dbReference>
<dbReference type="Pfam" id="PF00535">
    <property type="entry name" value="Glycos_transf_2"/>
    <property type="match status" value="1"/>
</dbReference>
<dbReference type="STRING" id="1194090.SAMN05443144_1235"/>
<dbReference type="Gene3D" id="3.90.550.10">
    <property type="entry name" value="Spore Coat Polysaccharide Biosynthesis Protein SpsA, Chain A"/>
    <property type="match status" value="1"/>
</dbReference>
<dbReference type="RefSeq" id="WP_073067361.1">
    <property type="nucleotide sequence ID" value="NZ_FQUS01000023.1"/>
</dbReference>
<keyword evidence="6" id="KW-0812">Transmembrane</keyword>
<evidence type="ECO:0000256" key="5">
    <source>
        <dbReference type="ARBA" id="ARBA00023136"/>
    </source>
</evidence>
<organism evidence="8 9">
    <name type="scientific">Fodinibius roseus</name>
    <dbReference type="NCBI Taxonomy" id="1194090"/>
    <lineage>
        <taxon>Bacteria</taxon>
        <taxon>Pseudomonadati</taxon>
        <taxon>Balneolota</taxon>
        <taxon>Balneolia</taxon>
        <taxon>Balneolales</taxon>
        <taxon>Balneolaceae</taxon>
        <taxon>Fodinibius</taxon>
    </lineage>
</organism>
<dbReference type="AlphaFoldDB" id="A0A1M5ID16"/>
<dbReference type="NCBIfam" id="TIGR04283">
    <property type="entry name" value="glyco_like_mftF"/>
    <property type="match status" value="1"/>
</dbReference>
<evidence type="ECO:0000256" key="4">
    <source>
        <dbReference type="ARBA" id="ARBA00022679"/>
    </source>
</evidence>
<feature type="domain" description="Glycosyltransferase 2-like" evidence="7">
    <location>
        <begin position="4"/>
        <end position="116"/>
    </location>
</feature>
<proteinExistence type="predicted"/>
<keyword evidence="9" id="KW-1185">Reference proteome</keyword>
<evidence type="ECO:0000313" key="8">
    <source>
        <dbReference type="EMBL" id="SHG26151.1"/>
    </source>
</evidence>
<evidence type="ECO:0000259" key="7">
    <source>
        <dbReference type="Pfam" id="PF00535"/>
    </source>
</evidence>
<dbReference type="SUPFAM" id="SSF53448">
    <property type="entry name" value="Nucleotide-diphospho-sugar transferases"/>
    <property type="match status" value="1"/>
</dbReference>
<keyword evidence="3" id="KW-0328">Glycosyltransferase</keyword>
<sequence>MNISVIIPTYNEAEIIGETIGKVRSHGGDAIVEIIVVDGGSDDATVQEARRAGATTIKSPRKGRAAQMNTGAGHARGNLLYFLHADSHPPPCYATNILQAVDAGSDAGCFRLSFDDRHWLLRFYAWFTRFDIDLFRFGDQSLFMTRTAFSGIGGFREDHRVMEDQEIVRRVKRSFSFEVLDDVVTTSARKYRDVGIIRLQLVFGLIVCLYYLGMEQQKLVSVYHRFIPGA</sequence>
<accession>A0A1M5ID16</accession>